<dbReference type="SUPFAM" id="SSF69279">
    <property type="entry name" value="Phage tail proteins"/>
    <property type="match status" value="1"/>
</dbReference>
<protein>
    <submittedName>
        <fullName evidence="2">VgrG-related protein</fullName>
    </submittedName>
</protein>
<sequence length="610" mass="63623">MPAQDFTNQLLVRIAGTPLPADIAALLTHGMVDDNRSAPDLFVLRFRDPQNIVLDKANIRIGAPVELGVASNEANTPVPLLSAEVTAIEKEFDGTGTFTTVRGLDRSHRLQRGRRVTGFEHMSAADVARRIASDAGVDIGKIAAGGPVLEQISQGNVSDWELLRQLAADSGVEVAVTDGKLDFGKPTTAGTAPRTEAKATEDPLVLELGRNVLRLRAIVTSADQVPGVQVRGWDVMRKKAVVADAPAKTVTAENGVRPDDLASLFKAPKLVGAQAPYGTQGEVDVACKALAEQVASGFAELEAVLRGNPKVRAGTAVALANAGKPFEGKYTVTASRHTFDPETGYTTSVIVSGRRDRTLAGLVSGAAQAHSARAGFAGVVIGQVSDNNDPANMARVRITFPWLADGFVSVWARTVQQGAGHERGALFLPEVGDEVLVAFEHGDFRRPYVIGGLYNGVDMPPTGAGDLVDRTSGAVNRRSIVSRTGHRVEFREQAAGAQGVHVATGDQKLTLDLDQQQTTITIHSDGTVTISARNGVTVDAGTGPLKLTGNDISLGAKSGITLDGGAGPVQVSSTAGIEVRGTTVSVNGSASAELTAGATATVRAAMVRIN</sequence>
<feature type="domain" description="Gp5/Type VI secretion system Vgr protein OB-fold" evidence="1">
    <location>
        <begin position="381"/>
        <end position="454"/>
    </location>
</feature>
<dbReference type="InterPro" id="IPR006531">
    <property type="entry name" value="Gp5/Vgr_OB"/>
</dbReference>
<dbReference type="RefSeq" id="WP_329405791.1">
    <property type="nucleotide sequence ID" value="NZ_CP109441.1"/>
</dbReference>
<dbReference type="Proteomes" id="UP001432062">
    <property type="component" value="Chromosome"/>
</dbReference>
<organism evidence="2 3">
    <name type="scientific">Nocardia vinacea</name>
    <dbReference type="NCBI Taxonomy" id="96468"/>
    <lineage>
        <taxon>Bacteria</taxon>
        <taxon>Bacillati</taxon>
        <taxon>Actinomycetota</taxon>
        <taxon>Actinomycetes</taxon>
        <taxon>Mycobacteriales</taxon>
        <taxon>Nocardiaceae</taxon>
        <taxon>Nocardia</taxon>
    </lineage>
</organism>
<dbReference type="InterPro" id="IPR047702">
    <property type="entry name" value="VgrG-rel"/>
</dbReference>
<dbReference type="SUPFAM" id="SSF69255">
    <property type="entry name" value="gp5 N-terminal domain-like"/>
    <property type="match status" value="1"/>
</dbReference>
<dbReference type="EMBL" id="CP109441">
    <property type="protein sequence ID" value="WUV43265.1"/>
    <property type="molecule type" value="Genomic_DNA"/>
</dbReference>
<dbReference type="SUPFAM" id="SSF69349">
    <property type="entry name" value="Phage fibre proteins"/>
    <property type="match status" value="1"/>
</dbReference>
<keyword evidence="3" id="KW-1185">Reference proteome</keyword>
<gene>
    <name evidence="2" type="ORF">OG563_29045</name>
</gene>
<dbReference type="NCBIfam" id="NF033848">
    <property type="entry name" value="VgrG_rel"/>
    <property type="match status" value="1"/>
</dbReference>
<dbReference type="Gene3D" id="2.40.50.230">
    <property type="entry name" value="Gp5 N-terminal domain"/>
    <property type="match status" value="1"/>
</dbReference>
<evidence type="ECO:0000313" key="3">
    <source>
        <dbReference type="Proteomes" id="UP001432062"/>
    </source>
</evidence>
<dbReference type="InterPro" id="IPR037026">
    <property type="entry name" value="Vgr_OB-fold_dom_sf"/>
</dbReference>
<reference evidence="2" key="1">
    <citation type="submission" date="2022-10" db="EMBL/GenBank/DDBJ databases">
        <title>The complete genomes of actinobacterial strains from the NBC collection.</title>
        <authorList>
            <person name="Joergensen T.S."/>
            <person name="Alvarez Arevalo M."/>
            <person name="Sterndorff E.B."/>
            <person name="Faurdal D."/>
            <person name="Vuksanovic O."/>
            <person name="Mourched A.-S."/>
            <person name="Charusanti P."/>
            <person name="Shaw S."/>
            <person name="Blin K."/>
            <person name="Weber T."/>
        </authorList>
    </citation>
    <scope>NUCLEOTIDE SEQUENCE</scope>
    <source>
        <strain evidence="2">NBC_01482</strain>
    </source>
</reference>
<evidence type="ECO:0000259" key="1">
    <source>
        <dbReference type="Pfam" id="PF04717"/>
    </source>
</evidence>
<accession>A0ABZ1YMP1</accession>
<evidence type="ECO:0000313" key="2">
    <source>
        <dbReference type="EMBL" id="WUV43265.1"/>
    </source>
</evidence>
<name>A0ABZ1YMP1_9NOCA</name>
<proteinExistence type="predicted"/>
<dbReference type="Pfam" id="PF04717">
    <property type="entry name" value="Phage_base_V"/>
    <property type="match status" value="1"/>
</dbReference>